<reference evidence="1" key="2">
    <citation type="journal article" date="2015" name="Data Brief">
        <title>Shoot transcriptome of the giant reed, Arundo donax.</title>
        <authorList>
            <person name="Barrero R.A."/>
            <person name="Guerrero F.D."/>
            <person name="Moolhuijzen P."/>
            <person name="Goolsby J.A."/>
            <person name="Tidwell J."/>
            <person name="Bellgard S.E."/>
            <person name="Bellgard M.I."/>
        </authorList>
    </citation>
    <scope>NUCLEOTIDE SEQUENCE</scope>
    <source>
        <tissue evidence="1">Shoot tissue taken approximately 20 cm above the soil surface</tissue>
    </source>
</reference>
<proteinExistence type="predicted"/>
<dbReference type="AlphaFoldDB" id="A0A0A9FNJ3"/>
<dbReference type="EMBL" id="GBRH01183516">
    <property type="protein sequence ID" value="JAE14380.1"/>
    <property type="molecule type" value="Transcribed_RNA"/>
</dbReference>
<name>A0A0A9FNJ3_ARUDO</name>
<organism evidence="1">
    <name type="scientific">Arundo donax</name>
    <name type="common">Giant reed</name>
    <name type="synonym">Donax arundinaceus</name>
    <dbReference type="NCBI Taxonomy" id="35708"/>
    <lineage>
        <taxon>Eukaryota</taxon>
        <taxon>Viridiplantae</taxon>
        <taxon>Streptophyta</taxon>
        <taxon>Embryophyta</taxon>
        <taxon>Tracheophyta</taxon>
        <taxon>Spermatophyta</taxon>
        <taxon>Magnoliopsida</taxon>
        <taxon>Liliopsida</taxon>
        <taxon>Poales</taxon>
        <taxon>Poaceae</taxon>
        <taxon>PACMAD clade</taxon>
        <taxon>Arundinoideae</taxon>
        <taxon>Arundineae</taxon>
        <taxon>Arundo</taxon>
    </lineage>
</organism>
<accession>A0A0A9FNJ3</accession>
<evidence type="ECO:0000313" key="1">
    <source>
        <dbReference type="EMBL" id="JAE14380.1"/>
    </source>
</evidence>
<sequence length="42" mass="4735">MPLKTTTKIMNKASKVNGGKLETRYSSLWKYVDCSKRNPTGT</sequence>
<reference evidence="1" key="1">
    <citation type="submission" date="2014-09" db="EMBL/GenBank/DDBJ databases">
        <authorList>
            <person name="Magalhaes I.L.F."/>
            <person name="Oliveira U."/>
            <person name="Santos F.R."/>
            <person name="Vidigal T.H.D.A."/>
            <person name="Brescovit A.D."/>
            <person name="Santos A.J."/>
        </authorList>
    </citation>
    <scope>NUCLEOTIDE SEQUENCE</scope>
    <source>
        <tissue evidence="1">Shoot tissue taken approximately 20 cm above the soil surface</tissue>
    </source>
</reference>
<protein>
    <submittedName>
        <fullName evidence="1">Uncharacterized protein</fullName>
    </submittedName>
</protein>